<evidence type="ECO:0000256" key="9">
    <source>
        <dbReference type="SAM" id="Phobius"/>
    </source>
</evidence>
<dbReference type="SUPFAM" id="SSF52047">
    <property type="entry name" value="RNI-like"/>
    <property type="match status" value="1"/>
</dbReference>
<dbReference type="FunFam" id="3.30.200.20:FF:000450">
    <property type="entry name" value="Putative LRR receptor-like serine/threonine-protein kinase"/>
    <property type="match status" value="1"/>
</dbReference>
<keyword evidence="5" id="KW-0677">Repeat</keyword>
<proteinExistence type="predicted"/>
<dbReference type="PROSITE" id="PS50011">
    <property type="entry name" value="PROTEIN_KINASE_DOM"/>
    <property type="match status" value="1"/>
</dbReference>
<dbReference type="Pfam" id="PF00560">
    <property type="entry name" value="LRR_1"/>
    <property type="match status" value="7"/>
</dbReference>
<feature type="transmembrane region" description="Helical" evidence="9">
    <location>
        <begin position="12"/>
        <end position="30"/>
    </location>
</feature>
<organism evidence="11">
    <name type="scientific">Salvia splendens</name>
    <name type="common">Scarlet sage</name>
    <dbReference type="NCBI Taxonomy" id="180675"/>
    <lineage>
        <taxon>Eukaryota</taxon>
        <taxon>Viridiplantae</taxon>
        <taxon>Streptophyta</taxon>
        <taxon>Embryophyta</taxon>
        <taxon>Tracheophyta</taxon>
        <taxon>Spermatophyta</taxon>
        <taxon>Magnoliopsida</taxon>
        <taxon>eudicotyledons</taxon>
        <taxon>Gunneridae</taxon>
        <taxon>Pentapetalae</taxon>
        <taxon>asterids</taxon>
        <taxon>lamiids</taxon>
        <taxon>Lamiales</taxon>
        <taxon>Lamiaceae</taxon>
        <taxon>Nepetoideae</taxon>
        <taxon>Mentheae</taxon>
        <taxon>Salviinae</taxon>
        <taxon>Salvia</taxon>
        <taxon>Salvia subgen. Calosphace</taxon>
        <taxon>core Calosphace</taxon>
    </lineage>
</organism>
<sequence length="880" mass="95622">MRKLGTVSHTIAFLYAFYLLNIVSIFVSPITQKEILLQFKGDIWDDPYDCLKNWDSSKNPCQDYGGVSCDSDGNVVKILLWNCSLGGVLSPALSGLKSLRIISLFGNKLTGNIPVEYGEIGSLWKINLSSNALSGSIPEFLGDLPSIRFLDLSRNEYNGEIPSALFNNCYKTRFVSLAHNNLSGSIPVSVKNCSNLEGIDLSFNGLSGRLPSELCEIPAISYLSVRSNKLSGSVEEQVSKCRSLNLLDLSSNVFTGPAPLEVIRLVNVTYFNISWNGFQGAFSDVGTCSRSLEVFDVSGNDLYGEIPASIAKCSGLKYLDLSFNRLNGSIPVGIADLKKLLVMRLGNNSLDGTIPAEFGSIEWLEVLDLQNLKLVGEIPNEITQCRFLLELNISGNSLEGEIPHNLDNMTYLEVLDLHENQISGNIPLSVGNLSNLVWLDLSENLLSGSIPSTLGNLRNLLYFSVSSNHLSGAIPSVGSIQKFGPSPFFHNPDLCGAPLETFCSNADLTNPARKPKLSASAIVAIVAATVIVTGVCVITIINTRARSRKRGDEEMVSESATTTLASSESSVMLGKLVLFSTSLPSKYEDWEAGTKALLDKECLIGGGSIGTVYKTTLQGGVMMAVKRLKALGRIKNQEEFEHEIGRLGSLHHPNLVTIQGYYWSSNMQLLLSEFVSKGNLYNNLHGLNDDRSNPELNWSRRFDIAVGTAMALAYLHHDCRPPVLHLNIKSTNVLLDENYTAKLSDYGLGNLLPLLGSNGLTKIHHGVGYIAPELAQSSRLSDKCDVYSYGVVLLEIVTGRKPVGKGAANEVVVLHEYVRGLVEKGVASNCFDRSLSGFAENEGIQVMKLGLICTSDMPSRRPIMSEVVQVLESIRNGSGS</sequence>
<keyword evidence="3 9" id="KW-0812">Transmembrane</keyword>
<dbReference type="Pfam" id="PF08263">
    <property type="entry name" value="LRRNT_2"/>
    <property type="match status" value="1"/>
</dbReference>
<accession>A0A8X8YEA1</accession>
<feature type="domain" description="Protein kinase" evidence="10">
    <location>
        <begin position="598"/>
        <end position="874"/>
    </location>
</feature>
<evidence type="ECO:0000313" key="12">
    <source>
        <dbReference type="Proteomes" id="UP000298416"/>
    </source>
</evidence>
<keyword evidence="4" id="KW-0732">Signal</keyword>
<evidence type="ECO:0000256" key="2">
    <source>
        <dbReference type="ARBA" id="ARBA00022614"/>
    </source>
</evidence>
<dbReference type="SUPFAM" id="SSF56112">
    <property type="entry name" value="Protein kinase-like (PK-like)"/>
    <property type="match status" value="1"/>
</dbReference>
<dbReference type="InterPro" id="IPR001611">
    <property type="entry name" value="Leu-rich_rpt"/>
</dbReference>
<comment type="caution">
    <text evidence="11">The sequence shown here is derived from an EMBL/GenBank/DDBJ whole genome shotgun (WGS) entry which is preliminary data.</text>
</comment>
<dbReference type="InterPro" id="IPR011009">
    <property type="entry name" value="Kinase-like_dom_sf"/>
</dbReference>
<evidence type="ECO:0000256" key="4">
    <source>
        <dbReference type="ARBA" id="ARBA00022729"/>
    </source>
</evidence>
<keyword evidence="2" id="KW-0433">Leucine-rich repeat</keyword>
<dbReference type="OrthoDB" id="676979at2759"/>
<evidence type="ECO:0000256" key="1">
    <source>
        <dbReference type="ARBA" id="ARBA00004167"/>
    </source>
</evidence>
<gene>
    <name evidence="11" type="ORF">SASPL_109464</name>
</gene>
<name>A0A8X8YEA1_SALSN</name>
<keyword evidence="7 9" id="KW-0472">Membrane</keyword>
<dbReference type="PANTHER" id="PTHR48007:SF76">
    <property type="entry name" value="OS03G0145102 PROTEIN"/>
    <property type="match status" value="1"/>
</dbReference>
<dbReference type="InterPro" id="IPR032675">
    <property type="entry name" value="LRR_dom_sf"/>
</dbReference>
<dbReference type="FunFam" id="3.80.10.10:FF:000095">
    <property type="entry name" value="LRR receptor-like serine/threonine-protein kinase GSO1"/>
    <property type="match status" value="1"/>
</dbReference>
<dbReference type="Gene3D" id="3.80.10.10">
    <property type="entry name" value="Ribonuclease Inhibitor"/>
    <property type="match status" value="3"/>
</dbReference>
<dbReference type="Gene3D" id="3.30.200.20">
    <property type="entry name" value="Phosphorylase Kinase, domain 1"/>
    <property type="match status" value="1"/>
</dbReference>
<keyword evidence="12" id="KW-1185">Reference proteome</keyword>
<dbReference type="FunFam" id="1.10.510.10:FF:000725">
    <property type="entry name" value="Putative LRR receptor-like serine/threonine-protein kinase"/>
    <property type="match status" value="1"/>
</dbReference>
<dbReference type="EMBL" id="PNBA02000003">
    <property type="protein sequence ID" value="KAG6431385.1"/>
    <property type="molecule type" value="Genomic_DNA"/>
</dbReference>
<dbReference type="GO" id="GO:0016020">
    <property type="term" value="C:membrane"/>
    <property type="evidence" value="ECO:0007669"/>
    <property type="project" value="UniProtKB-SubCell"/>
</dbReference>
<dbReference type="InterPro" id="IPR013210">
    <property type="entry name" value="LRR_N_plant-typ"/>
</dbReference>
<evidence type="ECO:0000256" key="7">
    <source>
        <dbReference type="ARBA" id="ARBA00023136"/>
    </source>
</evidence>
<dbReference type="Gene3D" id="1.10.510.10">
    <property type="entry name" value="Transferase(Phosphotransferase) domain 1"/>
    <property type="match status" value="1"/>
</dbReference>
<dbReference type="FunFam" id="3.80.10.10:FF:000041">
    <property type="entry name" value="LRR receptor-like serine/threonine-protein kinase ERECTA"/>
    <property type="match status" value="1"/>
</dbReference>
<dbReference type="PANTHER" id="PTHR48007">
    <property type="entry name" value="LEUCINE-RICH REPEAT RECEPTOR-LIKE PROTEIN KINASE PXC1"/>
    <property type="match status" value="1"/>
</dbReference>
<feature type="transmembrane region" description="Helical" evidence="9">
    <location>
        <begin position="517"/>
        <end position="541"/>
    </location>
</feature>
<reference evidence="11" key="1">
    <citation type="submission" date="2018-01" db="EMBL/GenBank/DDBJ databases">
        <authorList>
            <person name="Mao J.F."/>
        </authorList>
    </citation>
    <scope>NUCLEOTIDE SEQUENCE</scope>
    <source>
        <strain evidence="11">Huo1</strain>
        <tissue evidence="11">Leaf</tissue>
    </source>
</reference>
<evidence type="ECO:0000313" key="11">
    <source>
        <dbReference type="EMBL" id="KAG6431385.1"/>
    </source>
</evidence>
<reference evidence="11" key="2">
    <citation type="submission" date="2020-08" db="EMBL/GenBank/DDBJ databases">
        <title>Plant Genome Project.</title>
        <authorList>
            <person name="Zhang R.-G."/>
        </authorList>
    </citation>
    <scope>NUCLEOTIDE SEQUENCE</scope>
    <source>
        <strain evidence="11">Huo1</strain>
        <tissue evidence="11">Leaf</tissue>
    </source>
</reference>
<keyword evidence="6 9" id="KW-1133">Transmembrane helix</keyword>
<evidence type="ECO:0000259" key="10">
    <source>
        <dbReference type="PROSITE" id="PS50011"/>
    </source>
</evidence>
<evidence type="ECO:0000256" key="3">
    <source>
        <dbReference type="ARBA" id="ARBA00022692"/>
    </source>
</evidence>
<dbReference type="GO" id="GO:0005524">
    <property type="term" value="F:ATP binding"/>
    <property type="evidence" value="ECO:0007669"/>
    <property type="project" value="InterPro"/>
</dbReference>
<protein>
    <recommendedName>
        <fullName evidence="10">Protein kinase domain-containing protein</fullName>
    </recommendedName>
</protein>
<dbReference type="GO" id="GO:0004672">
    <property type="term" value="F:protein kinase activity"/>
    <property type="evidence" value="ECO:0007669"/>
    <property type="project" value="InterPro"/>
</dbReference>
<dbReference type="InterPro" id="IPR046959">
    <property type="entry name" value="PRK1-6/SRF4-like"/>
</dbReference>
<dbReference type="Pfam" id="PF07714">
    <property type="entry name" value="PK_Tyr_Ser-Thr"/>
    <property type="match status" value="1"/>
</dbReference>
<dbReference type="SUPFAM" id="SSF52058">
    <property type="entry name" value="L domain-like"/>
    <property type="match status" value="1"/>
</dbReference>
<dbReference type="Proteomes" id="UP000298416">
    <property type="component" value="Unassembled WGS sequence"/>
</dbReference>
<comment type="subcellular location">
    <subcellularLocation>
        <location evidence="1">Membrane</location>
        <topology evidence="1">Single-pass membrane protein</topology>
    </subcellularLocation>
</comment>
<keyword evidence="8" id="KW-0325">Glycoprotein</keyword>
<evidence type="ECO:0000256" key="5">
    <source>
        <dbReference type="ARBA" id="ARBA00022737"/>
    </source>
</evidence>
<evidence type="ECO:0000256" key="6">
    <source>
        <dbReference type="ARBA" id="ARBA00022989"/>
    </source>
</evidence>
<evidence type="ECO:0000256" key="8">
    <source>
        <dbReference type="ARBA" id="ARBA00023180"/>
    </source>
</evidence>
<dbReference type="FunFam" id="3.80.10.10:FF:000711">
    <property type="entry name" value="Probable LRR receptor-like serine/threonine-protein kinase At1g12460"/>
    <property type="match status" value="1"/>
</dbReference>
<dbReference type="AlphaFoldDB" id="A0A8X8YEA1"/>
<dbReference type="InterPro" id="IPR000719">
    <property type="entry name" value="Prot_kinase_dom"/>
</dbReference>
<dbReference type="InterPro" id="IPR001245">
    <property type="entry name" value="Ser-Thr/Tyr_kinase_cat_dom"/>
</dbReference>